<dbReference type="EMBL" id="CP002326">
    <property type="protein sequence ID" value="ADQ40208.1"/>
    <property type="molecule type" value="Genomic_DNA"/>
</dbReference>
<dbReference type="KEGG" id="cki:Calkr_0672"/>
<evidence type="ECO:0000313" key="2">
    <source>
        <dbReference type="Proteomes" id="UP000009256"/>
    </source>
</evidence>
<keyword evidence="2" id="KW-1185">Reference proteome</keyword>
<organism evidence="1 2">
    <name type="scientific">Caldicellulosiruptor acetigenus (strain ATCC 700853 / DSM 12137 / I77R1B)</name>
    <name type="common">Caldicellulosiruptor kristjanssonii</name>
    <dbReference type="NCBI Taxonomy" id="632335"/>
    <lineage>
        <taxon>Bacteria</taxon>
        <taxon>Bacillati</taxon>
        <taxon>Bacillota</taxon>
        <taxon>Bacillota incertae sedis</taxon>
        <taxon>Caldicellulosiruptorales</taxon>
        <taxon>Caldicellulosiruptoraceae</taxon>
        <taxon>Caldicellulosiruptor</taxon>
    </lineage>
</organism>
<accession>E4SAD1</accession>
<sequence>MLDGLKDLYLLIKEEFVSAEDMVKRFLRCVTLLVLRGKQGVGKLFANSTIENAVFWIVKFEISQEILKAVDMFRHYIVGVYPSLRVRELIKKRVF</sequence>
<reference evidence="1 2" key="2">
    <citation type="journal article" date="2011" name="J. Bacteriol.">
        <title>Complete genome sequences for the anaerobic, extremely thermophilic plant biomass-degrading bacteria Caldicellulosiruptor hydrothermalis, Caldicellulosiruptor kristjanssonii, Caldicellulosiruptor kronotskyensis, Caldicellulosiruptor owensenis, and Caldicellulosiruptor lactoaceticus.</title>
        <authorList>
            <person name="Blumer-Schuette S.E."/>
            <person name="Ozdemir I."/>
            <person name="Mistry D."/>
            <person name="Lucas S."/>
            <person name="Lapidus A."/>
            <person name="Cheng J.F."/>
            <person name="Goodwin L.A."/>
            <person name="Pitluck S."/>
            <person name="Land M.L."/>
            <person name="Hauser L.J."/>
            <person name="Woyke T."/>
            <person name="Mikhailova N."/>
            <person name="Pati A."/>
            <person name="Kyrpides N.C."/>
            <person name="Ivanova N."/>
            <person name="Detter J.C."/>
            <person name="Walston-Davenport K."/>
            <person name="Han S."/>
            <person name="Adams M.W."/>
            <person name="Kelly R.M."/>
        </authorList>
    </citation>
    <scope>NUCLEOTIDE SEQUENCE [LARGE SCALE GENOMIC DNA]</scope>
    <source>
        <strain evidence="2">ATCC 700853 / DSM 12137 / I77R1B</strain>
    </source>
</reference>
<proteinExistence type="predicted"/>
<gene>
    <name evidence="1" type="ordered locus">Calkr_0672</name>
</gene>
<dbReference type="HOGENOM" id="CLU_2367549_0_0_9"/>
<dbReference type="Proteomes" id="UP000009256">
    <property type="component" value="Chromosome"/>
</dbReference>
<name>E4SAD1_CALA7</name>
<protein>
    <submittedName>
        <fullName evidence="1">Uncharacterized protein</fullName>
    </submittedName>
</protein>
<dbReference type="AlphaFoldDB" id="E4SAD1"/>
<evidence type="ECO:0000313" key="1">
    <source>
        <dbReference type="EMBL" id="ADQ40208.1"/>
    </source>
</evidence>
<reference key="1">
    <citation type="submission" date="2010-11" db="EMBL/GenBank/DDBJ databases">
        <title>Complete sequence of chromosome of Caldicellulosiruptor kristjanssonii 177R1B.</title>
        <authorList>
            <consortium name="US DOE Joint Genome Institute"/>
            <person name="Lucas S."/>
            <person name="Copeland A."/>
            <person name="Lapidus A."/>
            <person name="Cheng J.-F."/>
            <person name="Bruce D."/>
            <person name="Goodwin L."/>
            <person name="Pitluck S."/>
            <person name="Davenport K."/>
            <person name="Detter J.C."/>
            <person name="Han C."/>
            <person name="Tapia R."/>
            <person name="Land M."/>
            <person name="Hauser L."/>
            <person name="Jeffries C."/>
            <person name="Kyrpides N."/>
            <person name="Ivanova N."/>
            <person name="Mikhailova N."/>
            <person name="Blumer-Schuette S.E."/>
            <person name="Kelly R.M."/>
            <person name="Woyke T."/>
        </authorList>
    </citation>
    <scope>NUCLEOTIDE SEQUENCE</scope>
    <source>
        <strain>177R1B</strain>
    </source>
</reference>